<keyword evidence="2" id="KW-0597">Phosphoprotein</keyword>
<dbReference type="Proteomes" id="UP001165269">
    <property type="component" value="Unassembled WGS sequence"/>
</dbReference>
<evidence type="ECO:0000313" key="4">
    <source>
        <dbReference type="EMBL" id="MCI3275045.1"/>
    </source>
</evidence>
<sequence length="89" mass="9727">MSEHMPELTIDRLARVMRECAGEDEAAAFDGDIAHVPLAELGYDSLAVMETAVRLQNEYGVHLTDDEIFGVESLAELLALARRQIPAAS</sequence>
<dbReference type="Gene3D" id="1.10.1200.10">
    <property type="entry name" value="ACP-like"/>
    <property type="match status" value="1"/>
</dbReference>
<proteinExistence type="predicted"/>
<dbReference type="Pfam" id="PF00550">
    <property type="entry name" value="PP-binding"/>
    <property type="match status" value="1"/>
</dbReference>
<protein>
    <submittedName>
        <fullName evidence="4">Acyl carrier protein</fullName>
    </submittedName>
</protein>
<evidence type="ECO:0000256" key="2">
    <source>
        <dbReference type="ARBA" id="ARBA00022553"/>
    </source>
</evidence>
<dbReference type="RefSeq" id="WP_242768820.1">
    <property type="nucleotide sequence ID" value="NZ_JALDAY010000009.1"/>
</dbReference>
<comment type="caution">
    <text evidence="4">The sequence shown here is derived from an EMBL/GenBank/DDBJ whole genome shotgun (WGS) entry which is preliminary data.</text>
</comment>
<dbReference type="InterPro" id="IPR036736">
    <property type="entry name" value="ACP-like_sf"/>
</dbReference>
<dbReference type="PROSITE" id="PS00012">
    <property type="entry name" value="PHOSPHOPANTETHEINE"/>
    <property type="match status" value="1"/>
</dbReference>
<keyword evidence="5" id="KW-1185">Reference proteome</keyword>
<dbReference type="InterPro" id="IPR006162">
    <property type="entry name" value="Ppantetheine_attach_site"/>
</dbReference>
<evidence type="ECO:0000256" key="1">
    <source>
        <dbReference type="ARBA" id="ARBA00022450"/>
    </source>
</evidence>
<dbReference type="InterPro" id="IPR009081">
    <property type="entry name" value="PP-bd_ACP"/>
</dbReference>
<dbReference type="SUPFAM" id="SSF47336">
    <property type="entry name" value="ACP-like"/>
    <property type="match status" value="1"/>
</dbReference>
<reference evidence="4" key="1">
    <citation type="submission" date="2022-03" db="EMBL/GenBank/DDBJ databases">
        <title>Streptomyces 7R015 and 7R016 isolated from Barleria lupulina in Thailand.</title>
        <authorList>
            <person name="Kanchanasin P."/>
            <person name="Phongsopitanun W."/>
            <person name="Tanasupawat S."/>
        </authorList>
    </citation>
    <scope>NUCLEOTIDE SEQUENCE</scope>
    <source>
        <strain evidence="4">7R015</strain>
    </source>
</reference>
<dbReference type="EMBL" id="JALDAY010000009">
    <property type="protein sequence ID" value="MCI3275045.1"/>
    <property type="molecule type" value="Genomic_DNA"/>
</dbReference>
<accession>A0ABS9YCV0</accession>
<gene>
    <name evidence="4" type="ORF">MQP27_28580</name>
</gene>
<evidence type="ECO:0000259" key="3">
    <source>
        <dbReference type="PROSITE" id="PS50075"/>
    </source>
</evidence>
<keyword evidence="1" id="KW-0596">Phosphopantetheine</keyword>
<evidence type="ECO:0000313" key="5">
    <source>
        <dbReference type="Proteomes" id="UP001165269"/>
    </source>
</evidence>
<feature type="domain" description="Carrier" evidence="3">
    <location>
        <begin position="7"/>
        <end position="85"/>
    </location>
</feature>
<name>A0ABS9YCV0_9ACTN</name>
<dbReference type="PROSITE" id="PS50075">
    <property type="entry name" value="CARRIER"/>
    <property type="match status" value="1"/>
</dbReference>
<organism evidence="4 5">
    <name type="scientific">Streptomyces cylindrosporus</name>
    <dbReference type="NCBI Taxonomy" id="2927583"/>
    <lineage>
        <taxon>Bacteria</taxon>
        <taxon>Bacillati</taxon>
        <taxon>Actinomycetota</taxon>
        <taxon>Actinomycetes</taxon>
        <taxon>Kitasatosporales</taxon>
        <taxon>Streptomycetaceae</taxon>
        <taxon>Streptomyces</taxon>
    </lineage>
</organism>